<gene>
    <name evidence="3" type="ORF">BSOLF_0941</name>
</gene>
<reference evidence="4" key="1">
    <citation type="journal article" date="2018" name="Sci. Rep.">
        <title>Lignite coal burning seam in the remote Altai Mountains harbors a hydrogen-driven thermophilic microbial community.</title>
        <authorList>
            <person name="Kadnikov V.V."/>
            <person name="Mardanov A.V."/>
            <person name="Ivasenko D.A."/>
            <person name="Antsiferov D.V."/>
            <person name="Beletsky A.V."/>
            <person name="Karnachuk O.V."/>
            <person name="Ravin N.V."/>
        </authorList>
    </citation>
    <scope>NUCLEOTIDE SEQUENCE [LARGE SCALE GENOMIC DNA]</scope>
</reference>
<dbReference type="InterPro" id="IPR025158">
    <property type="entry name" value="Mg_chelat-rel_C"/>
</dbReference>
<sequence>MYARVFGAALNGAEGQLIEVEVHVTRGLPAFEIVGLPDSAVRESRERVRSALQNSGLHFPLDRLTVNLAPADMKKAGSALDLPVAMGILLAQGLSTKLDLAHWLLIGELSLDGSLKPVRGMLAMALAAKKHGLKGLIIPASSNDAPYLAEHPVIPVRHLQDVVSFFRSPEERQPIIRRWSIRQKNEAPLDYSEVIGQHGAKRALVIAAAGFHNVLMIGPPGSGKTMLAERLPTILPPLRPEEALEVFSLHDIAGEPTDALIHYGLRPFRAPHHTVTMAGMVGGGTNPLPGEISLAHRGVLFLDELPEFSRKTLEVLRQPLESGLVHLSRSGHSVSYPARFILVAGMNPCPCGYYGFDDDVHQCHCRIVDIERYRHKISGPLFDRFDLVIEVAQPLRHTAPGSLFKASNDQNAYTSARMRLQVENAVDRQRRRQSGERTFWNALLPPAALKKVTITEDATRLLETAYNQHQLSMRGINRVLKVSRTIADLAESETIQAQHVAEALSYRPMTWP</sequence>
<organism evidence="3 4">
    <name type="scientific">Candidatus Carbonibacillus altaicus</name>
    <dbReference type="NCBI Taxonomy" id="2163959"/>
    <lineage>
        <taxon>Bacteria</taxon>
        <taxon>Bacillati</taxon>
        <taxon>Bacillota</taxon>
        <taxon>Bacilli</taxon>
        <taxon>Bacillales</taxon>
        <taxon>Candidatus Carbonibacillus</taxon>
    </lineage>
</organism>
<dbReference type="GO" id="GO:0005524">
    <property type="term" value="F:ATP binding"/>
    <property type="evidence" value="ECO:0007669"/>
    <property type="project" value="InterPro"/>
</dbReference>
<dbReference type="Pfam" id="PF13335">
    <property type="entry name" value="Mg_chelatase_C"/>
    <property type="match status" value="1"/>
</dbReference>
<dbReference type="InterPro" id="IPR000523">
    <property type="entry name" value="Mg_chelatse_chII-like_cat_dom"/>
</dbReference>
<dbReference type="SMART" id="SM00382">
    <property type="entry name" value="AAA"/>
    <property type="match status" value="1"/>
</dbReference>
<dbReference type="Proteomes" id="UP000244338">
    <property type="component" value="Unassembled WGS sequence"/>
</dbReference>
<dbReference type="EMBL" id="PEBX01000003">
    <property type="protein sequence ID" value="PTQ57746.1"/>
    <property type="molecule type" value="Genomic_DNA"/>
</dbReference>
<name>A0A2R6Y4Z4_9BACL</name>
<dbReference type="NCBIfam" id="TIGR00368">
    <property type="entry name" value="YifB family Mg chelatase-like AAA ATPase"/>
    <property type="match status" value="1"/>
</dbReference>
<feature type="domain" description="AAA+ ATPase" evidence="2">
    <location>
        <begin position="210"/>
        <end position="395"/>
    </location>
</feature>
<comment type="caution">
    <text evidence="3">The sequence shown here is derived from an EMBL/GenBank/DDBJ whole genome shotgun (WGS) entry which is preliminary data.</text>
</comment>
<evidence type="ECO:0000256" key="1">
    <source>
        <dbReference type="ARBA" id="ARBA00006354"/>
    </source>
</evidence>
<dbReference type="SUPFAM" id="SSF52540">
    <property type="entry name" value="P-loop containing nucleoside triphosphate hydrolases"/>
    <property type="match status" value="1"/>
</dbReference>
<dbReference type="InterPro" id="IPR020568">
    <property type="entry name" value="Ribosomal_Su5_D2-typ_SF"/>
</dbReference>
<proteinExistence type="inferred from homology"/>
<dbReference type="PANTHER" id="PTHR32039:SF7">
    <property type="entry name" value="COMPETENCE PROTEIN COMM"/>
    <property type="match status" value="1"/>
</dbReference>
<dbReference type="CDD" id="cd00009">
    <property type="entry name" value="AAA"/>
    <property type="match status" value="1"/>
</dbReference>
<dbReference type="InterPro" id="IPR027417">
    <property type="entry name" value="P-loop_NTPase"/>
</dbReference>
<dbReference type="Gene3D" id="3.40.50.300">
    <property type="entry name" value="P-loop containing nucleotide triphosphate hydrolases"/>
    <property type="match status" value="1"/>
</dbReference>
<dbReference type="Pfam" id="PF13541">
    <property type="entry name" value="ChlI"/>
    <property type="match status" value="1"/>
</dbReference>
<dbReference type="AlphaFoldDB" id="A0A2R6Y4Z4"/>
<dbReference type="InterPro" id="IPR004482">
    <property type="entry name" value="Mg_chelat-rel"/>
</dbReference>
<evidence type="ECO:0000259" key="2">
    <source>
        <dbReference type="SMART" id="SM00382"/>
    </source>
</evidence>
<protein>
    <submittedName>
        <fullName evidence="3">ComM-related protein</fullName>
    </submittedName>
</protein>
<evidence type="ECO:0000313" key="4">
    <source>
        <dbReference type="Proteomes" id="UP000244338"/>
    </source>
</evidence>
<dbReference type="Gene3D" id="3.30.230.10">
    <property type="match status" value="1"/>
</dbReference>
<dbReference type="SUPFAM" id="SSF54211">
    <property type="entry name" value="Ribosomal protein S5 domain 2-like"/>
    <property type="match status" value="1"/>
</dbReference>
<dbReference type="Pfam" id="PF01078">
    <property type="entry name" value="Mg_chelatase"/>
    <property type="match status" value="1"/>
</dbReference>
<accession>A0A2R6Y4Z4</accession>
<dbReference type="InterPro" id="IPR014721">
    <property type="entry name" value="Ribsml_uS5_D2-typ_fold_subgr"/>
</dbReference>
<dbReference type="PANTHER" id="PTHR32039">
    <property type="entry name" value="MAGNESIUM-CHELATASE SUBUNIT CHLI"/>
    <property type="match status" value="1"/>
</dbReference>
<dbReference type="InterPro" id="IPR003593">
    <property type="entry name" value="AAA+_ATPase"/>
</dbReference>
<dbReference type="InterPro" id="IPR045006">
    <property type="entry name" value="CHLI-like"/>
</dbReference>
<evidence type="ECO:0000313" key="3">
    <source>
        <dbReference type="EMBL" id="PTQ57746.1"/>
    </source>
</evidence>
<comment type="similarity">
    <text evidence="1">Belongs to the Mg-chelatase subunits D/I family. ComM subfamily.</text>
</comment>